<gene>
    <name evidence="1" type="ORF">Vadar_026935</name>
</gene>
<evidence type="ECO:0000313" key="1">
    <source>
        <dbReference type="EMBL" id="KAH7841202.1"/>
    </source>
</evidence>
<organism evidence="1 2">
    <name type="scientific">Vaccinium darrowii</name>
    <dbReference type="NCBI Taxonomy" id="229202"/>
    <lineage>
        <taxon>Eukaryota</taxon>
        <taxon>Viridiplantae</taxon>
        <taxon>Streptophyta</taxon>
        <taxon>Embryophyta</taxon>
        <taxon>Tracheophyta</taxon>
        <taxon>Spermatophyta</taxon>
        <taxon>Magnoliopsida</taxon>
        <taxon>eudicotyledons</taxon>
        <taxon>Gunneridae</taxon>
        <taxon>Pentapetalae</taxon>
        <taxon>asterids</taxon>
        <taxon>Ericales</taxon>
        <taxon>Ericaceae</taxon>
        <taxon>Vaccinioideae</taxon>
        <taxon>Vaccinieae</taxon>
        <taxon>Vaccinium</taxon>
    </lineage>
</organism>
<reference evidence="1 2" key="1">
    <citation type="journal article" date="2021" name="Hortic Res">
        <title>High-quality reference genome and annotation aids understanding of berry development for evergreen blueberry (Vaccinium darrowii).</title>
        <authorList>
            <person name="Yu J."/>
            <person name="Hulse-Kemp A.M."/>
            <person name="Babiker E."/>
            <person name="Staton M."/>
        </authorList>
    </citation>
    <scope>NUCLEOTIDE SEQUENCE [LARGE SCALE GENOMIC DNA]</scope>
    <source>
        <strain evidence="2">cv. NJ 8807/NJ 8810</strain>
        <tissue evidence="1">Young leaf</tissue>
    </source>
</reference>
<evidence type="ECO:0000313" key="2">
    <source>
        <dbReference type="Proteomes" id="UP000828048"/>
    </source>
</evidence>
<sequence length="196" mass="22706">MKPPKWTLGWRQLSRECWTSVSWMKDINKQLEWQLNAEYWISLRKQLPGYSAWCMFSLGLAALGTADEEVYDDIKIEKAAEMLNYEHETQHEKIIRDHSILFGCMKVDESIVAKEKFGKSEEVLERLSQDSITCLGAWESIWLAISLFGCSSWMFVLRAGQRMMFSCTQLRDNVFVNAVVSIQYRALADKANEACK</sequence>
<proteinExistence type="predicted"/>
<protein>
    <submittedName>
        <fullName evidence="1">Uncharacterized protein</fullName>
    </submittedName>
</protein>
<dbReference type="Proteomes" id="UP000828048">
    <property type="component" value="Chromosome 10"/>
</dbReference>
<comment type="caution">
    <text evidence="1">The sequence shown here is derived from an EMBL/GenBank/DDBJ whole genome shotgun (WGS) entry which is preliminary data.</text>
</comment>
<keyword evidence="2" id="KW-1185">Reference proteome</keyword>
<dbReference type="EMBL" id="CM037160">
    <property type="protein sequence ID" value="KAH7841202.1"/>
    <property type="molecule type" value="Genomic_DNA"/>
</dbReference>
<name>A0ACB7XKM0_9ERIC</name>
<accession>A0ACB7XKM0</accession>